<dbReference type="EMBL" id="CAXAMN010016557">
    <property type="protein sequence ID" value="CAK9048484.1"/>
    <property type="molecule type" value="Genomic_DNA"/>
</dbReference>
<protein>
    <submittedName>
        <fullName evidence="1">Uncharacterized protein</fullName>
    </submittedName>
</protein>
<proteinExistence type="predicted"/>
<keyword evidence="2" id="KW-1185">Reference proteome</keyword>
<gene>
    <name evidence="1" type="ORF">CCMP2556_LOCUS24966</name>
</gene>
<sequence>MVFSAASRLLGLAWALEASASCPVHGSQLLQLKEERREVPLQLDQRYFHLHIPKTADEVVTSFLRYSKSLSEICRKDLIEGPCRDCWLHHSEDPKYLCQGEKVIAALRSPRAHIISLFQECKAQPHRGTWELGAWLQHWALKARRGELAPVRDRTSTVADHGPYKDCYIPYNFQSSYLKIINATPSFLAIADLLDLSGCVFAARLLGHVPAMCSHCTHRGYSDPDNSYKAELNKSDIEHIQGLTEMDESIFWKSYKELVEEAQRLEKRFGRRLICPGELSRVLRHENATHFDHRAKQHKEFDT</sequence>
<evidence type="ECO:0000313" key="2">
    <source>
        <dbReference type="Proteomes" id="UP001642484"/>
    </source>
</evidence>
<name>A0ABP0MCL2_9DINO</name>
<evidence type="ECO:0000313" key="1">
    <source>
        <dbReference type="EMBL" id="CAK9048484.1"/>
    </source>
</evidence>
<accession>A0ABP0MCL2</accession>
<organism evidence="1 2">
    <name type="scientific">Durusdinium trenchii</name>
    <dbReference type="NCBI Taxonomy" id="1381693"/>
    <lineage>
        <taxon>Eukaryota</taxon>
        <taxon>Sar</taxon>
        <taxon>Alveolata</taxon>
        <taxon>Dinophyceae</taxon>
        <taxon>Suessiales</taxon>
        <taxon>Symbiodiniaceae</taxon>
        <taxon>Durusdinium</taxon>
    </lineage>
</organism>
<dbReference type="Proteomes" id="UP001642484">
    <property type="component" value="Unassembled WGS sequence"/>
</dbReference>
<reference evidence="1 2" key="1">
    <citation type="submission" date="2024-02" db="EMBL/GenBank/DDBJ databases">
        <authorList>
            <person name="Chen Y."/>
            <person name="Shah S."/>
            <person name="Dougan E. K."/>
            <person name="Thang M."/>
            <person name="Chan C."/>
        </authorList>
    </citation>
    <scope>NUCLEOTIDE SEQUENCE [LARGE SCALE GENOMIC DNA]</scope>
</reference>
<comment type="caution">
    <text evidence="1">The sequence shown here is derived from an EMBL/GenBank/DDBJ whole genome shotgun (WGS) entry which is preliminary data.</text>
</comment>